<name>A0A8B8GNV9_9HEMI</name>
<organism evidence="2 3">
    <name type="scientific">Sipha flava</name>
    <name type="common">yellow sugarcane aphid</name>
    <dbReference type="NCBI Taxonomy" id="143950"/>
    <lineage>
        <taxon>Eukaryota</taxon>
        <taxon>Metazoa</taxon>
        <taxon>Ecdysozoa</taxon>
        <taxon>Arthropoda</taxon>
        <taxon>Hexapoda</taxon>
        <taxon>Insecta</taxon>
        <taxon>Pterygota</taxon>
        <taxon>Neoptera</taxon>
        <taxon>Paraneoptera</taxon>
        <taxon>Hemiptera</taxon>
        <taxon>Sternorrhyncha</taxon>
        <taxon>Aphidomorpha</taxon>
        <taxon>Aphidoidea</taxon>
        <taxon>Aphididae</taxon>
        <taxon>Sipha</taxon>
    </lineage>
</organism>
<evidence type="ECO:0000313" key="2">
    <source>
        <dbReference type="Proteomes" id="UP000694846"/>
    </source>
</evidence>
<keyword evidence="1" id="KW-0472">Membrane</keyword>
<dbReference type="GeneID" id="112693904"/>
<feature type="transmembrane region" description="Helical" evidence="1">
    <location>
        <begin position="115"/>
        <end position="133"/>
    </location>
</feature>
<reference evidence="3" key="1">
    <citation type="submission" date="2025-08" db="UniProtKB">
        <authorList>
            <consortium name="RefSeq"/>
        </authorList>
    </citation>
    <scope>IDENTIFICATION</scope>
    <source>
        <tissue evidence="3">Whole body</tissue>
    </source>
</reference>
<protein>
    <submittedName>
        <fullName evidence="3">Uncharacterized protein LOC112693904</fullName>
    </submittedName>
</protein>
<keyword evidence="1" id="KW-0812">Transmembrane</keyword>
<evidence type="ECO:0000313" key="3">
    <source>
        <dbReference type="RefSeq" id="XP_025424949.1"/>
    </source>
</evidence>
<keyword evidence="1" id="KW-1133">Transmembrane helix</keyword>
<dbReference type="Proteomes" id="UP000694846">
    <property type="component" value="Unplaced"/>
</dbReference>
<proteinExistence type="predicted"/>
<accession>A0A8B8GNV9</accession>
<sequence>MYLNYDGAKLSVESVESNNSVESRDVENHIKNATLKTILNYLAYLKVEVTKISDIQQEIIDSINNSRSNITTFNSSIGDTDYFVTAWLISNYEELNFKLIFLWVMAFKTIPANKFAAIFPYPLQLLFAVYLVLLL</sequence>
<keyword evidence="2" id="KW-1185">Reference proteome</keyword>
<evidence type="ECO:0000256" key="1">
    <source>
        <dbReference type="SAM" id="Phobius"/>
    </source>
</evidence>
<gene>
    <name evidence="3" type="primary">LOC112693904</name>
</gene>
<dbReference type="RefSeq" id="XP_025424949.1">
    <property type="nucleotide sequence ID" value="XM_025569164.1"/>
</dbReference>
<dbReference type="AlphaFoldDB" id="A0A8B8GNV9"/>